<dbReference type="InterPro" id="IPR000943">
    <property type="entry name" value="RNA_pol_sigma70"/>
</dbReference>
<evidence type="ECO:0000256" key="5">
    <source>
        <dbReference type="ARBA" id="ARBA00023163"/>
    </source>
</evidence>
<dbReference type="NCBIfam" id="TIGR02937">
    <property type="entry name" value="sigma70-ECF"/>
    <property type="match status" value="1"/>
</dbReference>
<dbReference type="InterPro" id="IPR014284">
    <property type="entry name" value="RNA_pol_sigma-70_dom"/>
</dbReference>
<sequence>MAYIDDPETQRANLSFIKASMREPLLTRDHEFDLARKWREGGDERALHELVRAYTRLVVATAARFRNYGLPMGDLVQEGNVGLMQAASRFEPDREVRFSTYAAWWIRSAMQDYILRNWSIVRTGTTAAQKSLFFNLRRLRARIESLSQGGTGPGNGLTKEGREWIAGELQVDVTEVEAMEMRLSASDQSLNSPVADGSDDDWQDFLADQRPSPEDVVIGMRDSNTRSQWLAEALGELSPRERTIIQERRLREEGATLEQLGRELGVSKERVRQLEHRALLKLRQSMLKRVEGFGDLLADA</sequence>
<comment type="function">
    <text evidence="6">Sigma factors are initiation factors that promote the attachment of RNA polymerase to specific initiation sites and are then released.</text>
</comment>
<keyword evidence="5 6" id="KW-0804">Transcription</keyword>
<evidence type="ECO:0000256" key="4">
    <source>
        <dbReference type="ARBA" id="ARBA00023125"/>
    </source>
</evidence>
<dbReference type="PIRSF" id="PIRSF000770">
    <property type="entry name" value="RNA_pol_sigma-SigE/K"/>
    <property type="match status" value="1"/>
</dbReference>
<dbReference type="Pfam" id="PF04545">
    <property type="entry name" value="Sigma70_r4"/>
    <property type="match status" value="1"/>
</dbReference>
<dbReference type="Pfam" id="PF04542">
    <property type="entry name" value="Sigma70_r2"/>
    <property type="match status" value="1"/>
</dbReference>
<dbReference type="RefSeq" id="WP_149164554.1">
    <property type="nucleotide sequence ID" value="NZ_QOKV01000004.1"/>
</dbReference>
<dbReference type="InterPro" id="IPR050813">
    <property type="entry name" value="Sigma-70_Factor"/>
</dbReference>
<dbReference type="PROSITE" id="PS00716">
    <property type="entry name" value="SIGMA70_2"/>
    <property type="match status" value="1"/>
</dbReference>
<comment type="similarity">
    <text evidence="1 6">Belongs to the sigma-70 factor family.</text>
</comment>
<evidence type="ECO:0000259" key="8">
    <source>
        <dbReference type="PROSITE" id="PS00716"/>
    </source>
</evidence>
<feature type="domain" description="RNA polymerase sigma-70" evidence="8">
    <location>
        <begin position="256"/>
        <end position="282"/>
    </location>
</feature>
<proteinExistence type="inferred from homology"/>
<dbReference type="GO" id="GO:0016987">
    <property type="term" value="F:sigma factor activity"/>
    <property type="evidence" value="ECO:0007669"/>
    <property type="project" value="UniProtKB-KW"/>
</dbReference>
<dbReference type="GO" id="GO:0006352">
    <property type="term" value="P:DNA-templated transcription initiation"/>
    <property type="evidence" value="ECO:0007669"/>
    <property type="project" value="InterPro"/>
</dbReference>
<dbReference type="InterPro" id="IPR007627">
    <property type="entry name" value="RNA_pol_sigma70_r2"/>
</dbReference>
<dbReference type="SUPFAM" id="SSF88659">
    <property type="entry name" value="Sigma3 and sigma4 domains of RNA polymerase sigma factors"/>
    <property type="match status" value="1"/>
</dbReference>
<dbReference type="InterPro" id="IPR013324">
    <property type="entry name" value="RNA_pol_sigma_r3/r4-like"/>
</dbReference>
<dbReference type="PANTHER" id="PTHR30376">
    <property type="entry name" value="SIGMA FACTOR RPOH HEAT SHOCK RELATED"/>
    <property type="match status" value="1"/>
</dbReference>
<evidence type="ECO:0000256" key="3">
    <source>
        <dbReference type="ARBA" id="ARBA00023082"/>
    </source>
</evidence>
<dbReference type="CDD" id="cd06171">
    <property type="entry name" value="Sigma70_r4"/>
    <property type="match status" value="1"/>
</dbReference>
<dbReference type="InterPro" id="IPR007630">
    <property type="entry name" value="RNA_pol_sigma70_r4"/>
</dbReference>
<evidence type="ECO:0000313" key="10">
    <source>
        <dbReference type="Proteomes" id="UP000476837"/>
    </source>
</evidence>
<dbReference type="Proteomes" id="UP000476837">
    <property type="component" value="Unassembled WGS sequence"/>
</dbReference>
<dbReference type="NCBIfam" id="NF005143">
    <property type="entry name" value="PRK06596.1"/>
    <property type="match status" value="1"/>
</dbReference>
<evidence type="ECO:0000256" key="6">
    <source>
        <dbReference type="RuleBase" id="RU362124"/>
    </source>
</evidence>
<dbReference type="PRINTS" id="PR00046">
    <property type="entry name" value="SIGMA70FCT"/>
</dbReference>
<accession>A0A6L3B2N2</accession>
<dbReference type="Gene3D" id="1.20.120.1810">
    <property type="match status" value="1"/>
</dbReference>
<dbReference type="Gene3D" id="1.20.140.160">
    <property type="match status" value="1"/>
</dbReference>
<dbReference type="GO" id="GO:0003677">
    <property type="term" value="F:DNA binding"/>
    <property type="evidence" value="ECO:0007669"/>
    <property type="project" value="UniProtKB-KW"/>
</dbReference>
<reference evidence="9 10" key="1">
    <citation type="submission" date="2018-07" db="EMBL/GenBank/DDBJ databases">
        <title>Genome sequence of Roseomonas fauriae ATCC 49958.</title>
        <authorList>
            <person name="Sant'Anna F.H."/>
            <person name="Baldani J.I."/>
            <person name="Zilli J.E."/>
            <person name="Reis V.M."/>
            <person name="Hartmann A."/>
            <person name="Cruz L."/>
            <person name="de Souza E.M."/>
            <person name="de Oliveira Pedrosa F."/>
            <person name="Passaglia L.M.P."/>
        </authorList>
    </citation>
    <scope>NUCLEOTIDE SEQUENCE [LARGE SCALE GENOMIC DNA]</scope>
    <source>
        <strain evidence="9 10">ATCC 49958</strain>
    </source>
</reference>
<gene>
    <name evidence="9" type="ORF">DS837_09675</name>
</gene>
<evidence type="ECO:0000256" key="2">
    <source>
        <dbReference type="ARBA" id="ARBA00023015"/>
    </source>
</evidence>
<protein>
    <recommendedName>
        <fullName evidence="6">RNA polymerase sigma factor</fullName>
    </recommendedName>
</protein>
<dbReference type="SUPFAM" id="SSF88946">
    <property type="entry name" value="Sigma2 domain of RNA polymerase sigma factors"/>
    <property type="match status" value="1"/>
</dbReference>
<keyword evidence="2 6" id="KW-0805">Transcription regulation</keyword>
<name>A0A6L3B2N2_AZOBR</name>
<dbReference type="InterPro" id="IPR013325">
    <property type="entry name" value="RNA_pol_sigma_r2"/>
</dbReference>
<organism evidence="9 10">
    <name type="scientific">Azospirillum brasilense</name>
    <dbReference type="NCBI Taxonomy" id="192"/>
    <lineage>
        <taxon>Bacteria</taxon>
        <taxon>Pseudomonadati</taxon>
        <taxon>Pseudomonadota</taxon>
        <taxon>Alphaproteobacteria</taxon>
        <taxon>Rhodospirillales</taxon>
        <taxon>Azospirillaceae</taxon>
        <taxon>Azospirillum</taxon>
    </lineage>
</organism>
<keyword evidence="4 6" id="KW-0238">DNA-binding</keyword>
<dbReference type="AlphaFoldDB" id="A0A6L3B2N2"/>
<dbReference type="NCBIfam" id="NF005693">
    <property type="entry name" value="PRK07500.1"/>
    <property type="match status" value="1"/>
</dbReference>
<comment type="caution">
    <text evidence="9">The sequence shown here is derived from an EMBL/GenBank/DDBJ whole genome shotgun (WGS) entry which is preliminary data.</text>
</comment>
<evidence type="ECO:0000256" key="1">
    <source>
        <dbReference type="ARBA" id="ARBA00007788"/>
    </source>
</evidence>
<evidence type="ECO:0000259" key="7">
    <source>
        <dbReference type="PROSITE" id="PS00715"/>
    </source>
</evidence>
<dbReference type="EMBL" id="QOKV01000004">
    <property type="protein sequence ID" value="KAA0686710.1"/>
    <property type="molecule type" value="Genomic_DNA"/>
</dbReference>
<dbReference type="PANTHER" id="PTHR30376:SF3">
    <property type="entry name" value="RNA POLYMERASE SIGMA FACTOR RPOH"/>
    <property type="match status" value="1"/>
</dbReference>
<keyword evidence="3 6" id="KW-0731">Sigma factor</keyword>
<evidence type="ECO:0000313" key="9">
    <source>
        <dbReference type="EMBL" id="KAA0686710.1"/>
    </source>
</evidence>
<dbReference type="PROSITE" id="PS00715">
    <property type="entry name" value="SIGMA70_1"/>
    <property type="match status" value="1"/>
</dbReference>
<feature type="domain" description="RNA polymerase sigma-70" evidence="7">
    <location>
        <begin position="74"/>
        <end position="87"/>
    </location>
</feature>